<dbReference type="NCBIfam" id="NF008453">
    <property type="entry name" value="PRK11308.1"/>
    <property type="match status" value="2"/>
</dbReference>
<dbReference type="EMBL" id="NRRL01000151">
    <property type="protein sequence ID" value="MBK1671161.1"/>
    <property type="molecule type" value="Genomic_DNA"/>
</dbReference>
<evidence type="ECO:0000256" key="3">
    <source>
        <dbReference type="ARBA" id="ARBA00022448"/>
    </source>
</evidence>
<dbReference type="PROSITE" id="PS50893">
    <property type="entry name" value="ABC_TRANSPORTER_2"/>
    <property type="match status" value="2"/>
</dbReference>
<reference evidence="7 8" key="1">
    <citation type="journal article" date="2020" name="Microorganisms">
        <title>Osmotic Adaptation and Compatible Solute Biosynthesis of Phototrophic Bacteria as Revealed from Genome Analyses.</title>
        <authorList>
            <person name="Imhoff J.F."/>
            <person name="Rahn T."/>
            <person name="Kunzel S."/>
            <person name="Keller A."/>
            <person name="Neulinger S.C."/>
        </authorList>
    </citation>
    <scope>NUCLEOTIDE SEQUENCE [LARGE SCALE GENOMIC DNA]</scope>
    <source>
        <strain evidence="7 8">DSM 9895</strain>
    </source>
</reference>
<dbReference type="InterPro" id="IPR050319">
    <property type="entry name" value="ABC_transp_ATP-bind"/>
</dbReference>
<evidence type="ECO:0000256" key="5">
    <source>
        <dbReference type="ARBA" id="ARBA00022840"/>
    </source>
</evidence>
<gene>
    <name evidence="7" type="ORF">CKO28_24455</name>
</gene>
<keyword evidence="5 7" id="KW-0067">ATP-binding</keyword>
<dbReference type="PANTHER" id="PTHR43776">
    <property type="entry name" value="TRANSPORT ATP-BINDING PROTEIN"/>
    <property type="match status" value="1"/>
</dbReference>
<feature type="domain" description="ABC transporter" evidence="6">
    <location>
        <begin position="5"/>
        <end position="270"/>
    </location>
</feature>
<dbReference type="PANTHER" id="PTHR43776:SF7">
    <property type="entry name" value="D,D-DIPEPTIDE TRANSPORT ATP-BINDING PROTEIN DDPF-RELATED"/>
    <property type="match status" value="1"/>
</dbReference>
<dbReference type="Gene3D" id="3.40.50.300">
    <property type="entry name" value="P-loop containing nucleotide triphosphate hydrolases"/>
    <property type="match status" value="2"/>
</dbReference>
<dbReference type="InterPro" id="IPR027417">
    <property type="entry name" value="P-loop_NTPase"/>
</dbReference>
<feature type="domain" description="ABC transporter" evidence="6">
    <location>
        <begin position="318"/>
        <end position="573"/>
    </location>
</feature>
<evidence type="ECO:0000313" key="7">
    <source>
        <dbReference type="EMBL" id="MBK1671161.1"/>
    </source>
</evidence>
<dbReference type="SMART" id="SM00382">
    <property type="entry name" value="AAA"/>
    <property type="match status" value="2"/>
</dbReference>
<dbReference type="InterPro" id="IPR017871">
    <property type="entry name" value="ABC_transporter-like_CS"/>
</dbReference>
<accession>A0ABS1DKV5</accession>
<evidence type="ECO:0000256" key="2">
    <source>
        <dbReference type="ARBA" id="ARBA00005417"/>
    </source>
</evidence>
<keyword evidence="3" id="KW-0813">Transport</keyword>
<keyword evidence="4" id="KW-0547">Nucleotide-binding</keyword>
<sequence length="639" mass="69573">MSDLLRVDDLHVSFGLMAGRVEAVRGVSFRVPVGGTVALVGESGSGKSVTGQAIMGILPRAARIDRGRILFDDPKVAAPGGNGDQPVDIAALPARSPEMRALRGDRISIIFQEPMTSLSPVHTVGDQVGEALRLHRDVSRAEARELTRDMLRLVGFPDPRRALTTYPFELSGGLRQRAMIAMALICRPSLLVADEPTTALDVTIQAQILKLIRDLQGELGMAVLMITHDLGVVANVAEEVVVMYRGRVTESGPRDAIFHRPRHPYLKALMAAVPRFDMAPGERLQPLRAVAHTPGSRLWAGDAGARGGAPVDGSRPLLTVDGLTKTFGLRKSGWFAAKDQRITAVDDVSFTILHGECLGLVGESGCGKSTVSKAIMRALAPDSGRITFDDRGSARDVLTLEGAELDGYRRKVQYIFQDPFSALNPRMTVADILGEPFAIHRVGDKAWRREMIAELMQVVGLEPKHLQRYPHSFSGGQRQRIGIARALALKPDLLICDEPVSALDVSIQAQILNLLRDLQRELGLTYLFISHNLAVVDYLADRIAVMCKGELVELAPRELIFRDARHPYTRALLQAVPAPDPNRRLDLGALLSERVSDPALWPAPFGHDASGAKPPHLIDLGRGHYVRATHAPQPMEAAQ</sequence>
<dbReference type="Proteomes" id="UP001296873">
    <property type="component" value="Unassembled WGS sequence"/>
</dbReference>
<dbReference type="InterPro" id="IPR003439">
    <property type="entry name" value="ABC_transporter-like_ATP-bd"/>
</dbReference>
<comment type="similarity">
    <text evidence="2">Belongs to the ABC transporter superfamily.</text>
</comment>
<name>A0ABS1DKV5_9PROT</name>
<dbReference type="RefSeq" id="WP_200343710.1">
    <property type="nucleotide sequence ID" value="NZ_NRRL01000151.1"/>
</dbReference>
<dbReference type="SUPFAM" id="SSF52540">
    <property type="entry name" value="P-loop containing nucleoside triphosphate hydrolases"/>
    <property type="match status" value="2"/>
</dbReference>
<evidence type="ECO:0000313" key="8">
    <source>
        <dbReference type="Proteomes" id="UP001296873"/>
    </source>
</evidence>
<evidence type="ECO:0000259" key="6">
    <source>
        <dbReference type="PROSITE" id="PS50893"/>
    </source>
</evidence>
<keyword evidence="8" id="KW-1185">Reference proteome</keyword>
<proteinExistence type="inferred from homology"/>
<dbReference type="Pfam" id="PF00005">
    <property type="entry name" value="ABC_tran"/>
    <property type="match status" value="2"/>
</dbReference>
<dbReference type="CDD" id="cd03257">
    <property type="entry name" value="ABC_NikE_OppD_transporters"/>
    <property type="match status" value="2"/>
</dbReference>
<comment type="subcellular location">
    <subcellularLocation>
        <location evidence="1">Cell inner membrane</location>
        <topology evidence="1">Peripheral membrane protein</topology>
    </subcellularLocation>
</comment>
<comment type="caution">
    <text evidence="7">The sequence shown here is derived from an EMBL/GenBank/DDBJ whole genome shotgun (WGS) entry which is preliminary data.</text>
</comment>
<dbReference type="InterPro" id="IPR013563">
    <property type="entry name" value="Oligopep_ABC_C"/>
</dbReference>
<dbReference type="InterPro" id="IPR003593">
    <property type="entry name" value="AAA+_ATPase"/>
</dbReference>
<dbReference type="GO" id="GO:0005524">
    <property type="term" value="F:ATP binding"/>
    <property type="evidence" value="ECO:0007669"/>
    <property type="project" value="UniProtKB-KW"/>
</dbReference>
<evidence type="ECO:0000256" key="1">
    <source>
        <dbReference type="ARBA" id="ARBA00004417"/>
    </source>
</evidence>
<evidence type="ECO:0000256" key="4">
    <source>
        <dbReference type="ARBA" id="ARBA00022741"/>
    </source>
</evidence>
<dbReference type="Pfam" id="PF08352">
    <property type="entry name" value="oligo_HPY"/>
    <property type="match status" value="2"/>
</dbReference>
<protein>
    <submittedName>
        <fullName evidence="7">ABC transporter ATP-binding protein</fullName>
    </submittedName>
</protein>
<organism evidence="7 8">
    <name type="scientific">Rhodovibrio sodomensis</name>
    <dbReference type="NCBI Taxonomy" id="1088"/>
    <lineage>
        <taxon>Bacteria</taxon>
        <taxon>Pseudomonadati</taxon>
        <taxon>Pseudomonadota</taxon>
        <taxon>Alphaproteobacteria</taxon>
        <taxon>Rhodospirillales</taxon>
        <taxon>Rhodovibrionaceae</taxon>
        <taxon>Rhodovibrio</taxon>
    </lineage>
</organism>
<dbReference type="PROSITE" id="PS00211">
    <property type="entry name" value="ABC_TRANSPORTER_1"/>
    <property type="match status" value="1"/>
</dbReference>